<protein>
    <submittedName>
        <fullName evidence="6">rRNA-processing protein fcf2</fullName>
    </submittedName>
</protein>
<reference evidence="6" key="2">
    <citation type="submission" date="2014-07" db="EMBL/GenBank/DDBJ databases">
        <authorList>
            <person name="Hull J."/>
        </authorList>
    </citation>
    <scope>NUCLEOTIDE SEQUENCE</scope>
</reference>
<dbReference type="PANTHER" id="PTHR21686">
    <property type="entry name" value="DEOXYNUCLEOTIDYLTRANSFERASE TERMINAL-INTERACTING PROTEIN 2"/>
    <property type="match status" value="1"/>
</dbReference>
<comment type="subcellular location">
    <subcellularLocation>
        <location evidence="1">Nucleus</location>
        <location evidence="1">Nucleolus</location>
    </subcellularLocation>
</comment>
<dbReference type="InterPro" id="IPR039883">
    <property type="entry name" value="Fcf2/DNTTIP2"/>
</dbReference>
<organism evidence="6">
    <name type="scientific">Lygus hesperus</name>
    <name type="common">Western plant bug</name>
    <dbReference type="NCBI Taxonomy" id="30085"/>
    <lineage>
        <taxon>Eukaryota</taxon>
        <taxon>Metazoa</taxon>
        <taxon>Ecdysozoa</taxon>
        <taxon>Arthropoda</taxon>
        <taxon>Hexapoda</taxon>
        <taxon>Insecta</taxon>
        <taxon>Pterygota</taxon>
        <taxon>Neoptera</taxon>
        <taxon>Paraneoptera</taxon>
        <taxon>Hemiptera</taxon>
        <taxon>Heteroptera</taxon>
        <taxon>Panheteroptera</taxon>
        <taxon>Cimicomorpha</taxon>
        <taxon>Miridae</taxon>
        <taxon>Mirini</taxon>
        <taxon>Lygus</taxon>
    </lineage>
</organism>
<dbReference type="EMBL" id="GBHO01044480">
    <property type="protein sequence ID" value="JAF99123.1"/>
    <property type="molecule type" value="Transcribed_RNA"/>
</dbReference>
<reference evidence="6" key="1">
    <citation type="journal article" date="2014" name="PLoS ONE">
        <title>Transcriptome-Based Identification of ABC Transporters in the Western Tarnished Plant Bug Lygus hesperus.</title>
        <authorList>
            <person name="Hull J.J."/>
            <person name="Chaney K."/>
            <person name="Geib S.M."/>
            <person name="Fabrick J.A."/>
            <person name="Brent C.S."/>
            <person name="Walsh D."/>
            <person name="Lavine L.C."/>
        </authorList>
    </citation>
    <scope>NUCLEOTIDE SEQUENCE</scope>
</reference>
<evidence type="ECO:0000256" key="3">
    <source>
        <dbReference type="SAM" id="MobiDB-lite"/>
    </source>
</evidence>
<dbReference type="GO" id="GO:0006396">
    <property type="term" value="P:RNA processing"/>
    <property type="evidence" value="ECO:0007669"/>
    <property type="project" value="TreeGrafter"/>
</dbReference>
<proteinExistence type="predicted"/>
<feature type="domain" description="Fcf2 pre-rRNA processing C-terminal" evidence="4">
    <location>
        <begin position="57"/>
        <end position="135"/>
    </location>
</feature>
<evidence type="ECO:0000313" key="5">
    <source>
        <dbReference type="EMBL" id="JAF99122.1"/>
    </source>
</evidence>
<dbReference type="AlphaFoldDB" id="A0A0A9VTU6"/>
<name>A0A0A9VTU6_LYGHE</name>
<keyword evidence="2" id="KW-0539">Nucleus</keyword>
<dbReference type="EMBL" id="GDHC01015177">
    <property type="protein sequence ID" value="JAQ03452.1"/>
    <property type="molecule type" value="Transcribed_RNA"/>
</dbReference>
<evidence type="ECO:0000313" key="6">
    <source>
        <dbReference type="EMBL" id="JAF99123.1"/>
    </source>
</evidence>
<dbReference type="EMBL" id="GBHO01044481">
    <property type="protein sequence ID" value="JAF99122.1"/>
    <property type="molecule type" value="Transcribed_RNA"/>
</dbReference>
<evidence type="ECO:0000313" key="7">
    <source>
        <dbReference type="EMBL" id="JAQ03452.1"/>
    </source>
</evidence>
<evidence type="ECO:0000256" key="1">
    <source>
        <dbReference type="ARBA" id="ARBA00004604"/>
    </source>
</evidence>
<feature type="region of interest" description="Disordered" evidence="3">
    <location>
        <begin position="148"/>
        <end position="176"/>
    </location>
</feature>
<accession>A0A0A9VTU6</accession>
<sequence>MPKIPKSSFDFRSDKPLTDIEGIMKHSTLTSDLAKLHQLPSALKRDKKKEKPKVRLLPPEVLTDLKVLRMRSVLDTKRFYKRSSLKSMTNDVQVGKVVDSPADFYSSRLTNKQRKSTLVDELLADQEFKKEVKKRYVNIVTTNKRKFKKAYRQIQQKDRSAQKKLNTDQKKSKKKK</sequence>
<dbReference type="GO" id="GO:0003723">
    <property type="term" value="F:RNA binding"/>
    <property type="evidence" value="ECO:0007669"/>
    <property type="project" value="TreeGrafter"/>
</dbReference>
<dbReference type="Pfam" id="PF08698">
    <property type="entry name" value="Fcf2"/>
    <property type="match status" value="1"/>
</dbReference>
<dbReference type="InterPro" id="IPR014810">
    <property type="entry name" value="Fcf2_C"/>
</dbReference>
<dbReference type="PANTHER" id="PTHR21686:SF12">
    <property type="entry name" value="DEOXYNUCLEOTIDYLTRANSFERASE TERMINAL-INTERACTING PROTEIN 2"/>
    <property type="match status" value="1"/>
</dbReference>
<feature type="compositionally biased region" description="Basic and acidic residues" evidence="3">
    <location>
        <begin position="155"/>
        <end position="170"/>
    </location>
</feature>
<gene>
    <name evidence="6" type="primary">fcf2_2</name>
    <name evidence="5" type="synonym">fcf2_1</name>
    <name evidence="6" type="ORF">CM83_37529</name>
    <name evidence="5" type="ORF">CM83_37530</name>
    <name evidence="7" type="ORF">g.70009</name>
</gene>
<dbReference type="GO" id="GO:0005730">
    <property type="term" value="C:nucleolus"/>
    <property type="evidence" value="ECO:0007669"/>
    <property type="project" value="UniProtKB-SubCell"/>
</dbReference>
<evidence type="ECO:0000256" key="2">
    <source>
        <dbReference type="ARBA" id="ARBA00023242"/>
    </source>
</evidence>
<evidence type="ECO:0000259" key="4">
    <source>
        <dbReference type="Pfam" id="PF08698"/>
    </source>
</evidence>
<reference evidence="7" key="3">
    <citation type="journal article" date="2016" name="Gigascience">
        <title>De novo construction of an expanded transcriptome assembly for the western tarnished plant bug, Lygus hesperus.</title>
        <authorList>
            <person name="Tassone E.E."/>
            <person name="Geib S.M."/>
            <person name="Hall B."/>
            <person name="Fabrick J.A."/>
            <person name="Brent C.S."/>
            <person name="Hull J.J."/>
        </authorList>
    </citation>
    <scope>NUCLEOTIDE SEQUENCE</scope>
</reference>